<protein>
    <submittedName>
        <fullName evidence="2">Uncharacterized protein</fullName>
    </submittedName>
</protein>
<gene>
    <name evidence="2" type="ORF">RCO7_00895</name>
</gene>
<dbReference type="EMBL" id="FJUW01000001">
    <property type="protein sequence ID" value="CZS87926.1"/>
    <property type="molecule type" value="Genomic_DNA"/>
</dbReference>
<evidence type="ECO:0000313" key="2">
    <source>
        <dbReference type="EMBL" id="CZS87926.1"/>
    </source>
</evidence>
<accession>A0A1E1JQ66</accession>
<reference evidence="3" key="1">
    <citation type="submission" date="2016-03" db="EMBL/GenBank/DDBJ databases">
        <authorList>
            <person name="Ploux O."/>
        </authorList>
    </citation>
    <scope>NUCLEOTIDE SEQUENCE [LARGE SCALE GENOMIC DNA]</scope>
    <source>
        <strain evidence="3">UK7</strain>
    </source>
</reference>
<dbReference type="InParanoid" id="A0A1E1JQ66"/>
<sequence>MFNESQRIQPGAASIYCHRIYQNEEQEKNPLAAARPETTPGADAQASSKEAETSTIVSKAQKLLGELAEMKNRDPAAAIKSLISEEELDKMYKGVKGLIFNHSMTKIVTKNLRKVKSAKTVKTAEKSAPDKSSVHEMLAGWEKLLRDFEQKLEGSDDTPILDEAEEPAQAAEPNPHDTPILDEAEELAQAAEPISPLGQIMKDAVPLVPTVDLQGNDVMKVIPIAGTDPAVSRAMIVGPILSTEDAEMQGSMIEVK</sequence>
<evidence type="ECO:0000313" key="3">
    <source>
        <dbReference type="Proteomes" id="UP000178129"/>
    </source>
</evidence>
<feature type="compositionally biased region" description="Polar residues" evidence="1">
    <location>
        <begin position="45"/>
        <end position="55"/>
    </location>
</feature>
<evidence type="ECO:0000256" key="1">
    <source>
        <dbReference type="SAM" id="MobiDB-lite"/>
    </source>
</evidence>
<dbReference type="Proteomes" id="UP000178129">
    <property type="component" value="Unassembled WGS sequence"/>
</dbReference>
<feature type="region of interest" description="Disordered" evidence="1">
    <location>
        <begin position="26"/>
        <end position="55"/>
    </location>
</feature>
<comment type="caution">
    <text evidence="2">The sequence shown here is derived from an EMBL/GenBank/DDBJ whole genome shotgun (WGS) entry which is preliminary data.</text>
</comment>
<organism evidence="2 3">
    <name type="scientific">Rhynchosporium graminicola</name>
    <dbReference type="NCBI Taxonomy" id="2792576"/>
    <lineage>
        <taxon>Eukaryota</taxon>
        <taxon>Fungi</taxon>
        <taxon>Dikarya</taxon>
        <taxon>Ascomycota</taxon>
        <taxon>Pezizomycotina</taxon>
        <taxon>Leotiomycetes</taxon>
        <taxon>Helotiales</taxon>
        <taxon>Ploettnerulaceae</taxon>
        <taxon>Rhynchosporium</taxon>
    </lineage>
</organism>
<keyword evidence="3" id="KW-1185">Reference proteome</keyword>
<proteinExistence type="predicted"/>
<dbReference type="AlphaFoldDB" id="A0A1E1JQ66"/>
<name>A0A1E1JQ66_9HELO</name>